<accession>A0A1J1HM25</accession>
<keyword evidence="2" id="KW-1185">Reference proteome</keyword>
<name>A0A1J1HM25_9DIPT</name>
<protein>
    <submittedName>
        <fullName evidence="1">CLUMA_CG002787, isoform A</fullName>
    </submittedName>
</protein>
<evidence type="ECO:0000313" key="2">
    <source>
        <dbReference type="Proteomes" id="UP000183832"/>
    </source>
</evidence>
<dbReference type="EMBL" id="CVRI01000010">
    <property type="protein sequence ID" value="CRK89093.1"/>
    <property type="molecule type" value="Genomic_DNA"/>
</dbReference>
<evidence type="ECO:0000313" key="1">
    <source>
        <dbReference type="EMBL" id="CRK89093.1"/>
    </source>
</evidence>
<gene>
    <name evidence="1" type="ORF">CLUMA_CG002787</name>
</gene>
<organism evidence="1 2">
    <name type="scientific">Clunio marinus</name>
    <dbReference type="NCBI Taxonomy" id="568069"/>
    <lineage>
        <taxon>Eukaryota</taxon>
        <taxon>Metazoa</taxon>
        <taxon>Ecdysozoa</taxon>
        <taxon>Arthropoda</taxon>
        <taxon>Hexapoda</taxon>
        <taxon>Insecta</taxon>
        <taxon>Pterygota</taxon>
        <taxon>Neoptera</taxon>
        <taxon>Endopterygota</taxon>
        <taxon>Diptera</taxon>
        <taxon>Nematocera</taxon>
        <taxon>Chironomoidea</taxon>
        <taxon>Chironomidae</taxon>
        <taxon>Clunio</taxon>
    </lineage>
</organism>
<reference evidence="1 2" key="1">
    <citation type="submission" date="2015-04" db="EMBL/GenBank/DDBJ databases">
        <authorList>
            <person name="Syromyatnikov M.Y."/>
            <person name="Popov V.N."/>
        </authorList>
    </citation>
    <scope>NUCLEOTIDE SEQUENCE [LARGE SCALE GENOMIC DNA]</scope>
</reference>
<dbReference type="Proteomes" id="UP000183832">
    <property type="component" value="Unassembled WGS sequence"/>
</dbReference>
<dbReference type="AlphaFoldDB" id="A0A1J1HM25"/>
<proteinExistence type="predicted"/>
<sequence>MNKKLMILKIIKLPLLNTNMFLFYFLERKQNKKISSSVKSRKEIFMVWNVIKREREVDGKVDGTVAEALGNERQKILHCI</sequence>